<gene>
    <name evidence="12" type="ORF">PPYR1160_LOCUS8406</name>
</gene>
<dbReference type="PANTHER" id="PTHR22605">
    <property type="entry name" value="RZ-TYPE DOMAIN-CONTAINING PROTEIN"/>
    <property type="match status" value="1"/>
</dbReference>
<evidence type="ECO:0000256" key="6">
    <source>
        <dbReference type="ARBA" id="ARBA00022859"/>
    </source>
</evidence>
<feature type="region of interest" description="Disordered" evidence="8">
    <location>
        <begin position="1463"/>
        <end position="1522"/>
    </location>
</feature>
<evidence type="ECO:0000256" key="5">
    <source>
        <dbReference type="ARBA" id="ARBA00022833"/>
    </source>
</evidence>
<dbReference type="EMBL" id="HBEA01010980">
    <property type="protein sequence ID" value="CAD8258905.1"/>
    <property type="molecule type" value="Transcribed_RNA"/>
</dbReference>
<dbReference type="SMART" id="SM00382">
    <property type="entry name" value="AAA"/>
    <property type="match status" value="2"/>
</dbReference>
<dbReference type="PANTHER" id="PTHR22605:SF1">
    <property type="entry name" value="RZ-TYPE DOMAIN-CONTAINING PROTEIN"/>
    <property type="match status" value="1"/>
</dbReference>
<dbReference type="PROSITE" id="PS50089">
    <property type="entry name" value="ZF_RING_2"/>
    <property type="match status" value="1"/>
</dbReference>
<reference evidence="12" key="1">
    <citation type="submission" date="2021-01" db="EMBL/GenBank/DDBJ databases">
        <authorList>
            <person name="Corre E."/>
            <person name="Pelletier E."/>
            <person name="Niang G."/>
            <person name="Scheremetjew M."/>
            <person name="Finn R."/>
            <person name="Kale V."/>
            <person name="Holt S."/>
            <person name="Cochrane G."/>
            <person name="Meng A."/>
            <person name="Brown T."/>
            <person name="Cohen L."/>
        </authorList>
    </citation>
    <scope>NUCLEOTIDE SEQUENCE</scope>
    <source>
        <strain evidence="12">CCMP2078</strain>
    </source>
</reference>
<evidence type="ECO:0000313" key="12">
    <source>
        <dbReference type="EMBL" id="CAD8258905.1"/>
    </source>
</evidence>
<dbReference type="PROSITE" id="PS50003">
    <property type="entry name" value="PH_DOMAIN"/>
    <property type="match status" value="1"/>
</dbReference>
<dbReference type="Pfam" id="PF20173">
    <property type="entry name" value="ZnF_RZ-type"/>
    <property type="match status" value="1"/>
</dbReference>
<dbReference type="GO" id="GO:0005737">
    <property type="term" value="C:cytoplasm"/>
    <property type="evidence" value="ECO:0007669"/>
    <property type="project" value="UniProtKB-SubCell"/>
</dbReference>
<dbReference type="InterPro" id="IPR003593">
    <property type="entry name" value="AAA+_ATPase"/>
</dbReference>
<dbReference type="InterPro" id="IPR031248">
    <property type="entry name" value="RNF213"/>
</dbReference>
<organism evidence="12">
    <name type="scientific">Pinguiococcus pyrenoidosus</name>
    <dbReference type="NCBI Taxonomy" id="172671"/>
    <lineage>
        <taxon>Eukaryota</taxon>
        <taxon>Sar</taxon>
        <taxon>Stramenopiles</taxon>
        <taxon>Ochrophyta</taxon>
        <taxon>Pinguiophyceae</taxon>
        <taxon>Pinguiochrysidales</taxon>
        <taxon>Pinguiochrysidaceae</taxon>
        <taxon>Pinguiococcus</taxon>
    </lineage>
</organism>
<dbReference type="GO" id="GO:0004842">
    <property type="term" value="F:ubiquitin-protein transferase activity"/>
    <property type="evidence" value="ECO:0007669"/>
    <property type="project" value="InterPro"/>
</dbReference>
<dbReference type="InterPro" id="IPR017907">
    <property type="entry name" value="Znf_RING_CS"/>
</dbReference>
<dbReference type="InterPro" id="IPR001841">
    <property type="entry name" value="Znf_RING"/>
</dbReference>
<evidence type="ECO:0000256" key="3">
    <source>
        <dbReference type="ARBA" id="ARBA00022723"/>
    </source>
</evidence>
<dbReference type="InterPro" id="IPR001849">
    <property type="entry name" value="PH_domain"/>
</dbReference>
<feature type="region of interest" description="Disordered" evidence="8">
    <location>
        <begin position="440"/>
        <end position="460"/>
    </location>
</feature>
<evidence type="ECO:0000256" key="7">
    <source>
        <dbReference type="PROSITE-ProRule" id="PRU00175"/>
    </source>
</evidence>
<dbReference type="Gene3D" id="2.30.30.140">
    <property type="match status" value="1"/>
</dbReference>
<dbReference type="InterPro" id="IPR011993">
    <property type="entry name" value="PH-like_dom_sf"/>
</dbReference>
<evidence type="ECO:0000259" key="11">
    <source>
        <dbReference type="PROSITE" id="PS51981"/>
    </source>
</evidence>
<feature type="domain" description="PH" evidence="9">
    <location>
        <begin position="33"/>
        <end position="155"/>
    </location>
</feature>
<feature type="domain" description="RING-type" evidence="10">
    <location>
        <begin position="3987"/>
        <end position="4027"/>
    </location>
</feature>
<proteinExistence type="predicted"/>
<dbReference type="Gene3D" id="3.40.50.300">
    <property type="entry name" value="P-loop containing nucleotide triphosphate hydrolases"/>
    <property type="match status" value="2"/>
</dbReference>
<name>A0A7R9YCP3_9STRA</name>
<sequence length="5162" mass="577131">MRDASRRIVARLQYWSDVAFSVGSEDTIDVDDFWVTRGFLKKQGSRNVYSWKTRYHVLQGTTIRYYLSKDDFVQGRSPKGQMRVYGVRAVSQPEEARGVKRRTDSGRGLIAKEEDGAMYAFECDVIDRSRPLFVAYASDSQTRDAWVRALERALRSEERIVVEDDGSVTEEWFWVEKRTAMGWAKHGEADYLVDAEHHVQRRCFSQRTPDGWAWIPHSDQPEEAWELVTSFQVGSCDDDGWVYAATESDFMAGVTSDTDSRAMHFRRRRFSRRRRRCAGGPMAVRPSSSAARRFVSSGANRQTSMPVQELLGLVASSDALQATAGRELDVLAALADLASLENLHETMYHAIEHLASDAVRACDPSLAFAALLTDVRKPLAGNPKFQVVILKAVCELLSRELRASGADSSPTHFNQLWTRRPALWTDFIVWHVHQSAASAPSHDKRVGRGSPPSVGGEKRLKEEEELPRLWVEVDAKAQKVKDAFLRQAKRVVDGALAPTYIQGLLRHSHYSKLINAYGSLHLRISCTGGGSREGKNVFNEAVEEWLALRGKDVDGLDELIAKQQTVLEAARLCIGTLEEICLDLLFGEPLYYAVQGIVAAWGEMGFCDVLHVLHIPVLRFSVFADGKFLDSTADWPMPPAEVHSISGLHGERRHADAATGSASANGEWKQSHAESEEAFSDSEYKIGEAKLSEAKLGEAELEEAKLDEAKLDDAVAVNGKAGAYPSLSGSVDKTAGVSTAKALTTGTSPKASATIATPMDEPGLQNGSVGLRPNLAPLPIAFIHARDWLMRVKQTELFQIIWRDLSGTEMPTKLYLAANAWEGIYVELVEGNFTAARARAILSTIGSKEKIERELAVLGQTWKHPTAAEEPRVWVIDEAADQEWISPCLEQILLFEKLVAIADRLDTILRDEFKRFMDAFLNEEARGQRDSIWSLFVEMKARYREDMTLKEISHLDLGTSVSGSADMLLELPLDFLNMLCGATDLLIWMQSSYNLHTDEDYAHSLEVCRGKGELERPDELVDGDAMESKLGALSIVRNAFHQFLFREEDLFMDVTELLNVLVSCSKVLRVRDVSSAVEQCTQVLRAFIEIFDDDSDTVAPNRLRAFHDPSRKTRWEVFNQGDNTEAPLDSFLTLQYDLRRGGTTTVVRQSVNDLMDFQSILVLASTRSGDEVVQRMVDDFTSQFEWLRRMNEIMHQLHVEGHPAYREYRYSFPLKSASKELRAQVKSLTAMAESWRRRVSCLRRKYYFVNMVSMNVIWEMIGMLKDLGSRRHSEGAKSSIKEFFSLFGYGIDVVKAGELWMSIVGTGEAPLFVDDSADVIDELEQFAQWITGVLDGEARPERLVSPDTATRVHETNTSEMKHGLNIITFEEQDKMMDCLLSLYGQAGRLPEREELYMCNRQGNRLEDVQNLVLRWAGARDHGRGDGLYVISAVEFLSFEQQRTLASVIQGILFEEDARVAVASAAKGGRGEEKTEEDIKGEGDLDDDEMGYDDGGVGEAKGEDPPDAGGRTEGAKSSAEGSHSGDMMAKLVLLVGGSRSQVLVEQFQQHRRVNFNPVPPEVIQEVTEEVSSTTRRVVQVYKSERGGAGKTFRVLTDAQADDRTVITIPVHKNMRADAVVKHVRELLPTAHRRSSGPVPAGPARGQFPTQGELFPTSVFASKKARFTLHFSLSATTPRSFDTILAELVLFAGVLDTATGSLFAWSGAAGEVDFDNHIAIEVANTGKGHHKLPRICDLLPSKDIFVGPSTLCVSREALQSGFVGFDSPRGDGTIEENRSSPTANNAYVRLQTVCKALQIAAAQEGFPPDFQANRLADVSSEECFELLTSKMGLPREVAPNMHQIWNFVNILFWQLMDLHHESSIANSVAVSETLDRGCQNSSIKGELLRILIKTANDISNPGHTLGADGELKVTPWQSSNHEFVCFQISGRRGVGEHGGGLSFLSIDPELMRQGMDPRFVAELQRYGISIGEDLNSLHKRHSQVLNIITGNRRTEEECAQLLGGHYCMTGDSVLKMLAVFIRIRCGIPVVLMGECGCGKTELIRYTCAYLGASLIILDCHGGTEEEDLIAVFDRANRMAEARFGDGMYPAEEQQFPEEVPTGGPVEEGGRVQVVGIAEYAGQKGVVSCFDQENADVVYITLDRSEEIIIAMTSQVRALKLAVPDPPDLVRTRSLGKGDVYVFLDEINTCAHMGLITEVIMNHSLYGKPLHCGIRVLAALNPYRVHSKTDAETTGLVFQRAADEGDLAADPMSRLVYRVHPIPEALLSYIYDYGALKRPVEHLYIHSMARRQLPLVNPENLRVLGSLLLESQHFIRSKEGEESAVSLRDVRRALELIMYFDRINGNVRNGVDLNADLRWGAESRRSVVLGLAMVYYYRLRQREDRLEYCAMLEELGDGLGMRNGEVLRCIEEEQDKYSSFIEFEEGIARNEALKENLFVAITCIANLIPVFIVGKPGSSKTLTMQVIQSNLQGDRSKNSFWRDFPAVNIFPYQCSPLSTAHGIRVQYEKASAFQDNQGGRHHTTILLLDEVGLAEHSPDLPLKVLHKILVERHISVVGLSNWVLDPAKMNRAILLNRPDPTQDDLRFTGQAISGLEHERDGLNLRLLNTLARAYYSVYSVQEGRDFIGMRDYYHLLKFLRNEIKAGRRLDSRLLIHGLSRNFNGKPEVFSRVMQIFEAECRAHVRRWNVEDRPTSRELIGMNLRDKGARHLMLITVNGAALPVMFGCGLVNHESAEVLVGSQFPDDQSELALVQAINKVKNAMSVGRTVVLMQHENIYEALYDVLNQRYVLKRQRDGSQRRMLRLAVGAHSQLCPCHDDFKVVVIVEREDAYERLDLPLLNRFEKQVFGAEEVVSTAQRVALRALQKWVQKVAAECHSDLSIFNGFHASSLPSLVLTSTNYSDGALHGLSQIEGYVRGGTPMPESLQRVARALAEVSTPLAHWRSSSLREVLPNYFEKHGSFANLIAQILGNPEQNVKFPEPEAKGRPGPLLDCLGITISSVRTFSPVTHLDAALAEISQKDELQGALVHDVLHLASFSSERDIVERLRLVFFSEKLLDPSILVIQCDSQASSPSLINHVRLICEQLREERAKWPKNRVAHLMERLLTRYHDRPEVLQSYFVPVFPVHVFILVHVSPSFRSRSLPLDFHSGIREYFVDDLRPEGTNIGGSRVLTTKQMLERSTYELTSDFGVSVADLVRTSFRAALSFVLVPLVESRHDDRLYVSWYPARIQMMISLLSHERFMQLFSAGVVYILRAQHTRGNASLSSLLSTLCGSLRQTLEELISDEIKRAASLLLAHLDRNFHLNLLWGSLFEIPPEYWSAAGEAAASTVGSASAEPASRAAARKSSKAELWFRMLEEHSAGVWSQRALEGLSTTLQVVGTASAGSSSLLKSINVVNDGRHGFLVSRFPYSSSFVRFMDSRETKEDIMRAATENAGSEVSDVTLSDRLRAYTGARFGPAVVEAWKEWDVQDYLHDYVAIAAPQYPGLDLSMLITVYRCVVCRSMPNAFESPAHVHIAGWHSEERLFALCSLLSSSGLRDSLRASVRDLMISMTVPPPSSLPATCAAHSRMVELECLRTVLKGLLDAYQSGSRTRSATSLSAEVMQWASEVATLQSALGPQIQILQAQAAERGASVPTHQRDAIRHIVQLYHGVQILKIFTREILVAGLSDSVEDHSRSQVVQGIRIELGMHGHFRYKNRSKRDYPGQILQIHRDGTFDILYDDGDAETRASIWQYRLPKRTRVIADYNGSGVMMAGTIQKLRYHGCYDVHYDGGYYEQGVERFQLRLETPELEEEEEDGLQQIIGTALKSHSAAEFLSQVIDGDARSCDVRRQSFVTKVLQHAVNVAMEIVRSPWVRDLMAGLGHALDTEVQLRAQRFLKEVLLQLSLPSIFPPNQNGGEHERPPEARELDEMILNILVGHESFCGHHLQETKALGEPREFLRRSVLQFLIARGNAATEALAFRKVDELVRGVVNSKSEAGGDQDVECSICLGEFVNPHVTACNHVFCKDCIEDWLATDPEDSCPLCRTPTYLDGPFEIQQAKFIGVQVIQLMIQLESDLRVELLPPDFDLDVTSALQITEMTISDAVNTFRLKRCVEILSRMQVQMRRYAGALTKAHMASEPLPRPPRFLEALPSGADFYWIRVFLLRLLVNSMGEQQIMMLASRSDAPRWLTSFEERLRLALNGDRVPVLDMSYGHELAARYNAVHAAVRTSMQGNGLVALEAECANSHGLRSLVLLAISRLRVQAICGTAEGPQNLSSPDLWRWMSGTTVLGGNRCPLWQQNPAQVVRSAATHEVLLFGLFLNGPFDLRAGRCVAAMRPDSSLFDLHILQVASHVASTALHIPNGWLHRLAFDPRSQQQSFMPTMPVDETTAVISALDRSAQGARRGYRCQCGAIYFIGNCGQAWVRGTCPECGHVIGGEDHQLERGNRAINEDDLLMGDNKKGYCKNVVGGLTNQLIGRENITQVTIRVLRFLMHTMLSISAGLGRRYAAQVRDLLNCNVARPQAVPNADAAADFLFEKAREDWQALKTALNVNDEELSVFFELLLKRYREQPDTHGQPLHETMEARVAWESKFQEVVVEPLVERVTDLVEQEMKAVEGRMGRAYGGTNLRAEGATLKDELLERAEDPPPESVIWRFRKQIAFDDFCERFYRISDNVKEFPIIDIVIREEAQLSVIRHLPAILQWHAVLFEVYPDGALSRQDAMNLTNEDALDAVPKERRKAAERVFESFCDAFNASFRFLENLYECNVNPYRDLVMDLSTPLIFSLPSRHAQGSQSAEGMATVALADMLAARHNEVLSKVVSSSDKRVGTKDKEASALQANKLLALAEVPPTTHLTSPDLLRLWLCVYERVEHMLPLLYQCARQPLHLGCGRDIAYDMKQISSELSELLLTGKQPVNLHLRIYQYQGEILRSGQLSRLENRVPQAELPEQVLTAIREELQSIHASRQLLSLLETSISFLSSGAGSNANMELAEFVTQVLLVESKTWANLSTPTLRSPQVRLFNLKSLYLCIADALSDEDPLEKVEAKYKEPLNMDGEEVRQLMRAARARLFDVEYTAGQLRTVLVEQLSEGALSAEIFLHDANAEGFLDFRFEYGGAEAPQGFEAHFPVGLRLKHTFAVYELLCQVLEREKEAVARPQEKKKIGGFFGLTKGKRTSRR</sequence>
<dbReference type="SMART" id="SM00184">
    <property type="entry name" value="RING"/>
    <property type="match status" value="1"/>
</dbReference>
<evidence type="ECO:0000259" key="9">
    <source>
        <dbReference type="PROSITE" id="PS50003"/>
    </source>
</evidence>
<protein>
    <submittedName>
        <fullName evidence="12">Uncharacterized protein</fullName>
    </submittedName>
</protein>
<dbReference type="Gene3D" id="3.30.40.10">
    <property type="entry name" value="Zinc/RING finger domain, C3HC4 (zinc finger)"/>
    <property type="match status" value="1"/>
</dbReference>
<evidence type="ECO:0000256" key="8">
    <source>
        <dbReference type="SAM" id="MobiDB-lite"/>
    </source>
</evidence>
<evidence type="ECO:0000256" key="4">
    <source>
        <dbReference type="ARBA" id="ARBA00022771"/>
    </source>
</evidence>
<keyword evidence="4 7" id="KW-0863">Zinc-finger</keyword>
<keyword evidence="5" id="KW-0862">Zinc</keyword>
<feature type="compositionally biased region" description="Basic and acidic residues" evidence="8">
    <location>
        <begin position="1468"/>
        <end position="1482"/>
    </location>
</feature>
<evidence type="ECO:0000256" key="1">
    <source>
        <dbReference type="ARBA" id="ARBA00004496"/>
    </source>
</evidence>
<dbReference type="Gene3D" id="2.30.29.30">
    <property type="entry name" value="Pleckstrin-homology domain (PH domain)/Phosphotyrosine-binding domain (PTB)"/>
    <property type="match status" value="1"/>
</dbReference>
<accession>A0A7R9YCP3</accession>
<dbReference type="SMART" id="SM00233">
    <property type="entry name" value="PH"/>
    <property type="match status" value="1"/>
</dbReference>
<comment type="subcellular location">
    <subcellularLocation>
        <location evidence="1">Cytoplasm</location>
    </subcellularLocation>
</comment>
<feature type="region of interest" description="Disordered" evidence="8">
    <location>
        <begin position="647"/>
        <end position="680"/>
    </location>
</feature>
<dbReference type="InterPro" id="IPR027417">
    <property type="entry name" value="P-loop_NTPase"/>
</dbReference>
<evidence type="ECO:0000256" key="2">
    <source>
        <dbReference type="ARBA" id="ARBA00022490"/>
    </source>
</evidence>
<dbReference type="PROSITE" id="PS51981">
    <property type="entry name" value="ZF_RZ"/>
    <property type="match status" value="1"/>
</dbReference>
<keyword evidence="6" id="KW-0391">Immunity</keyword>
<dbReference type="Pfam" id="PF00169">
    <property type="entry name" value="PH"/>
    <property type="match status" value="1"/>
</dbReference>
<evidence type="ECO:0000259" key="10">
    <source>
        <dbReference type="PROSITE" id="PS50089"/>
    </source>
</evidence>
<keyword evidence="2" id="KW-0963">Cytoplasm</keyword>
<dbReference type="SUPFAM" id="SSF57850">
    <property type="entry name" value="RING/U-box"/>
    <property type="match status" value="1"/>
</dbReference>
<dbReference type="Pfam" id="PF13639">
    <property type="entry name" value="zf-RING_2"/>
    <property type="match status" value="1"/>
</dbReference>
<dbReference type="SUPFAM" id="SSF50729">
    <property type="entry name" value="PH domain-like"/>
    <property type="match status" value="1"/>
</dbReference>
<dbReference type="GO" id="GO:0002376">
    <property type="term" value="P:immune system process"/>
    <property type="evidence" value="ECO:0007669"/>
    <property type="project" value="UniProtKB-KW"/>
</dbReference>
<dbReference type="PROSITE" id="PS00518">
    <property type="entry name" value="ZF_RING_1"/>
    <property type="match status" value="1"/>
</dbReference>
<feature type="domain" description="RZ-type" evidence="11">
    <location>
        <begin position="4367"/>
        <end position="4446"/>
    </location>
</feature>
<dbReference type="SUPFAM" id="SSF52540">
    <property type="entry name" value="P-loop containing nucleoside triphosphate hydrolases"/>
    <property type="match status" value="2"/>
</dbReference>
<keyword evidence="3" id="KW-0479">Metal-binding</keyword>
<dbReference type="GO" id="GO:0008270">
    <property type="term" value="F:zinc ion binding"/>
    <property type="evidence" value="ECO:0007669"/>
    <property type="project" value="UniProtKB-KW"/>
</dbReference>
<dbReference type="InterPro" id="IPR046439">
    <property type="entry name" value="ZF_RZ_dom"/>
</dbReference>
<dbReference type="GO" id="GO:0016887">
    <property type="term" value="F:ATP hydrolysis activity"/>
    <property type="evidence" value="ECO:0007669"/>
    <property type="project" value="InterPro"/>
</dbReference>
<dbReference type="InterPro" id="IPR013083">
    <property type="entry name" value="Znf_RING/FYVE/PHD"/>
</dbReference>